<evidence type="ECO:0000256" key="5">
    <source>
        <dbReference type="ARBA" id="ARBA00022759"/>
    </source>
</evidence>
<feature type="domain" description="Integrase catalytic" evidence="8">
    <location>
        <begin position="506"/>
        <end position="624"/>
    </location>
</feature>
<dbReference type="InterPro" id="IPR043502">
    <property type="entry name" value="DNA/RNA_pol_sf"/>
</dbReference>
<protein>
    <recommendedName>
        <fullName evidence="1">RNA-directed DNA polymerase</fullName>
        <ecNumber evidence="1">2.7.7.49</ecNumber>
    </recommendedName>
</protein>
<dbReference type="AlphaFoldDB" id="A0A4Y2P3Q0"/>
<proteinExistence type="predicted"/>
<evidence type="ECO:0000313" key="10">
    <source>
        <dbReference type="Proteomes" id="UP000499080"/>
    </source>
</evidence>
<dbReference type="GO" id="GO:0016787">
    <property type="term" value="F:hydrolase activity"/>
    <property type="evidence" value="ECO:0007669"/>
    <property type="project" value="UniProtKB-KW"/>
</dbReference>
<evidence type="ECO:0000256" key="3">
    <source>
        <dbReference type="ARBA" id="ARBA00022695"/>
    </source>
</evidence>
<dbReference type="GO" id="GO:0004519">
    <property type="term" value="F:endonuclease activity"/>
    <property type="evidence" value="ECO:0007669"/>
    <property type="project" value="UniProtKB-KW"/>
</dbReference>
<evidence type="ECO:0000259" key="8">
    <source>
        <dbReference type="PROSITE" id="PS50994"/>
    </source>
</evidence>
<dbReference type="InterPro" id="IPR012337">
    <property type="entry name" value="RNaseH-like_sf"/>
</dbReference>
<accession>A0A4Y2P3Q0</accession>
<dbReference type="Gene3D" id="3.30.420.10">
    <property type="entry name" value="Ribonuclease H-like superfamily/Ribonuclease H"/>
    <property type="match status" value="1"/>
</dbReference>
<keyword evidence="6" id="KW-0378">Hydrolase</keyword>
<evidence type="ECO:0000256" key="1">
    <source>
        <dbReference type="ARBA" id="ARBA00012493"/>
    </source>
</evidence>
<evidence type="ECO:0000313" key="9">
    <source>
        <dbReference type="EMBL" id="GBN44957.1"/>
    </source>
</evidence>
<comment type="caution">
    <text evidence="9">The sequence shown here is derived from an EMBL/GenBank/DDBJ whole genome shotgun (WGS) entry which is preliminary data.</text>
</comment>
<keyword evidence="4" id="KW-0540">Nuclease</keyword>
<sequence>MILLVFNDDNSLSDRFNTFILLLTWRCSASYGINVHQTLIIAFFNNRVPPSSRECTWAANLYLTILCTCFNETRSIEIPPHEIPTVPRKSRVPSSWSAVVGTNYLTNRRKPSTQESVIFAEGQRLFLLVQREGQSVADFITELRKQLRNCDYGSPSDSVLVDQLVRGLRESRLRERLLRVPDLDIKKAVDMCRAAETSKLQAQVYFTYKYPAEQFFAGDVSADSKSSSWQAILLINDRPVNFKIDTGAQANIIRAVLQQRGKPIAFASSTLTPAQRNYAHIEKELLAVVYGCKKFHQNVYGTKFKIYSDHKPLIAMSKKPLSAMSSRMQRFYLQLQCYDYEIFYKPGKEMFVSDTLSRARLIKNHFRTPEEDSLVLSVLDSLPISDIKLQEIIDANKNDPLVQELKSMLECGWDSSKGVSLSAKKYLQYKDELHFVDLLLELDLIVVPESMRREILNILHEGHFGIVKTISMARTCVFWPGISKDIKEMIEKCPVCAKFQIGNAPEPEMPHEFPTSTWVKVTIDFFYFSGKNYLEVVDYYSKFIEVQLISSLQATVVIPAIKSIFARHGIPLEIISDGGPPFNSRDFDCFAKSWKFKHVKVSARYPKSDGQVERTIQIVKQIFR</sequence>
<dbReference type="GO" id="GO:0042575">
    <property type="term" value="C:DNA polymerase complex"/>
    <property type="evidence" value="ECO:0007669"/>
    <property type="project" value="UniProtKB-ARBA"/>
</dbReference>
<dbReference type="InterPro" id="IPR041373">
    <property type="entry name" value="RT_RNaseH"/>
</dbReference>
<dbReference type="FunFam" id="1.10.340.70:FF:000004">
    <property type="entry name" value="Retrovirus-related Pol polyprotein from transposon 297-like Protein"/>
    <property type="match status" value="1"/>
</dbReference>
<dbReference type="InterPro" id="IPR041588">
    <property type="entry name" value="Integrase_H2C2"/>
</dbReference>
<keyword evidence="2" id="KW-0808">Transferase</keyword>
<dbReference type="SUPFAM" id="SSF56672">
    <property type="entry name" value="DNA/RNA polymerases"/>
    <property type="match status" value="1"/>
</dbReference>
<dbReference type="CDD" id="cd09274">
    <property type="entry name" value="RNase_HI_RT_Ty3"/>
    <property type="match status" value="1"/>
</dbReference>
<dbReference type="InterPro" id="IPR036397">
    <property type="entry name" value="RNaseH_sf"/>
</dbReference>
<name>A0A4Y2P3Q0_ARAVE</name>
<dbReference type="PROSITE" id="PS50994">
    <property type="entry name" value="INTEGRASE"/>
    <property type="match status" value="1"/>
</dbReference>
<organism evidence="9 10">
    <name type="scientific">Araneus ventricosus</name>
    <name type="common">Orbweaver spider</name>
    <name type="synonym">Epeira ventricosa</name>
    <dbReference type="NCBI Taxonomy" id="182803"/>
    <lineage>
        <taxon>Eukaryota</taxon>
        <taxon>Metazoa</taxon>
        <taxon>Ecdysozoa</taxon>
        <taxon>Arthropoda</taxon>
        <taxon>Chelicerata</taxon>
        <taxon>Arachnida</taxon>
        <taxon>Araneae</taxon>
        <taxon>Araneomorphae</taxon>
        <taxon>Entelegynae</taxon>
        <taxon>Araneoidea</taxon>
        <taxon>Araneidae</taxon>
        <taxon>Araneus</taxon>
    </lineage>
</organism>
<gene>
    <name evidence="9" type="primary">K02A2.6_252</name>
    <name evidence="9" type="ORF">AVEN_191541_1</name>
</gene>
<dbReference type="Pfam" id="PF17921">
    <property type="entry name" value="Integrase_H2C2"/>
    <property type="match status" value="1"/>
</dbReference>
<dbReference type="Pfam" id="PF17917">
    <property type="entry name" value="RT_RNaseH"/>
    <property type="match status" value="1"/>
</dbReference>
<keyword evidence="7" id="KW-0695">RNA-directed DNA polymerase</keyword>
<dbReference type="EMBL" id="BGPR01010224">
    <property type="protein sequence ID" value="GBN44957.1"/>
    <property type="molecule type" value="Genomic_DNA"/>
</dbReference>
<dbReference type="InterPro" id="IPR050951">
    <property type="entry name" value="Retrovirus_Pol_polyprotein"/>
</dbReference>
<dbReference type="EC" id="2.7.7.49" evidence="1"/>
<dbReference type="Gene3D" id="1.10.340.70">
    <property type="match status" value="1"/>
</dbReference>
<dbReference type="GO" id="GO:0015074">
    <property type="term" value="P:DNA integration"/>
    <property type="evidence" value="ECO:0007669"/>
    <property type="project" value="InterPro"/>
</dbReference>
<evidence type="ECO:0000256" key="6">
    <source>
        <dbReference type="ARBA" id="ARBA00022801"/>
    </source>
</evidence>
<keyword evidence="5" id="KW-0255">Endonuclease</keyword>
<dbReference type="OrthoDB" id="6419861at2759"/>
<dbReference type="InterPro" id="IPR001584">
    <property type="entry name" value="Integrase_cat-core"/>
</dbReference>
<evidence type="ECO:0000256" key="2">
    <source>
        <dbReference type="ARBA" id="ARBA00022679"/>
    </source>
</evidence>
<evidence type="ECO:0000256" key="7">
    <source>
        <dbReference type="ARBA" id="ARBA00022918"/>
    </source>
</evidence>
<dbReference type="PANTHER" id="PTHR37984:SF7">
    <property type="entry name" value="INTEGRASE CATALYTIC DOMAIN-CONTAINING PROTEIN"/>
    <property type="match status" value="1"/>
</dbReference>
<dbReference type="GO" id="GO:0003676">
    <property type="term" value="F:nucleic acid binding"/>
    <property type="evidence" value="ECO:0007669"/>
    <property type="project" value="InterPro"/>
</dbReference>
<dbReference type="PANTHER" id="PTHR37984">
    <property type="entry name" value="PROTEIN CBG26694"/>
    <property type="match status" value="1"/>
</dbReference>
<keyword evidence="10" id="KW-1185">Reference proteome</keyword>
<dbReference type="SUPFAM" id="SSF53098">
    <property type="entry name" value="Ribonuclease H-like"/>
    <property type="match status" value="1"/>
</dbReference>
<reference evidence="9 10" key="1">
    <citation type="journal article" date="2019" name="Sci. Rep.">
        <title>Orb-weaving spider Araneus ventricosus genome elucidates the spidroin gene catalogue.</title>
        <authorList>
            <person name="Kono N."/>
            <person name="Nakamura H."/>
            <person name="Ohtoshi R."/>
            <person name="Moran D.A.P."/>
            <person name="Shinohara A."/>
            <person name="Yoshida Y."/>
            <person name="Fujiwara M."/>
            <person name="Mori M."/>
            <person name="Tomita M."/>
            <person name="Arakawa K."/>
        </authorList>
    </citation>
    <scope>NUCLEOTIDE SEQUENCE [LARGE SCALE GENOMIC DNA]</scope>
</reference>
<keyword evidence="3" id="KW-0548">Nucleotidyltransferase</keyword>
<dbReference type="Proteomes" id="UP000499080">
    <property type="component" value="Unassembled WGS sequence"/>
</dbReference>
<evidence type="ECO:0000256" key="4">
    <source>
        <dbReference type="ARBA" id="ARBA00022722"/>
    </source>
</evidence>
<dbReference type="GO" id="GO:0003964">
    <property type="term" value="F:RNA-directed DNA polymerase activity"/>
    <property type="evidence" value="ECO:0007669"/>
    <property type="project" value="UniProtKB-KW"/>
</dbReference>